<dbReference type="SUPFAM" id="SSF52540">
    <property type="entry name" value="P-loop containing nucleoside triphosphate hydrolases"/>
    <property type="match status" value="1"/>
</dbReference>
<dbReference type="InterPro" id="IPR032423">
    <property type="entry name" value="AAA_assoc_2"/>
</dbReference>
<evidence type="ECO:0000259" key="7">
    <source>
        <dbReference type="SMART" id="SM00382"/>
    </source>
</evidence>
<sequence>MDSERRCGDLVSDLFSHQRDITLARVAPLADRLRPRNLDDFVGQESILGVGRLLRRAIAADRVGNLILHGPPGVGKTTLARIIAGSTRAHFSSLNAVLAGVKDLRAEVDAAQQRLAHHGLRTTLFIDEVHRFNSAQQDALLPWVENGTVNLIGATTENPFFEVNKALVSRSRLFRLQPLEPAHLRQLLERALRDPAVGYGERSIDLAAAAADHLVDVAGGDARSLLNALELAVETTPPGADGSIRIDLTIAEESIQQRAVLYDKQGDAHFDTISAFIKSLRGSDPDAALFWLARMVEAGENPRFIFRRMLIAAGEDIGLADPQAVVVVEACAASFERVGLPEGLYPLAQAALYLAGAEKSNSLLGFFDALKSVRSANRQQVPAHLRDANRDGQAFGDGVGYRYPHAYAEHWVAQQYLPGALQGEIFWQPGSLGWEGQRRERLQQRRAAQLAAAAEMAADQGDVLSSSPEDPQLERWLQRQAAAEGERLDTLRHRFWAGVIWQRQARVLVLEARSLLWALDPLAATPEGGVVITVAQASDRERLQAQLKVLDSLRQPQLLLVPPKTPAALNSQLEPQLALDSGARFDWVIARQPWQGLSAEQIADWISQAGALLGQNGQWRLLFSTPQLGPAAGLRALLGKAETSLQTLLEELTHLEGQRLIQAQSTGLISQRSLIAAGWQVQQEQWQESLQLELTAELIERWLAPASSYLEAMAVLRGKPLASDAVQSLREAFSRLLGQPMPQALEHTLVRARRADALQTPLNP</sequence>
<dbReference type="PANTHER" id="PTHR13779">
    <property type="entry name" value="WERNER HELICASE-INTERACTING PROTEIN 1 FAMILY MEMBER"/>
    <property type="match status" value="1"/>
</dbReference>
<dbReference type="PRINTS" id="PR00830">
    <property type="entry name" value="ENDOLAPTASE"/>
</dbReference>
<dbReference type="OrthoDB" id="9778364at2"/>
<dbReference type="EMBL" id="PXXO01000011">
    <property type="protein sequence ID" value="PSJ04593.1"/>
    <property type="molecule type" value="Genomic_DNA"/>
</dbReference>
<comment type="function">
    <text evidence="1">DNA-dependent ATPase that plays important roles in cellular responses to stalled DNA replication processes.</text>
</comment>
<evidence type="ECO:0000256" key="4">
    <source>
        <dbReference type="ARBA" id="ARBA00022741"/>
    </source>
</evidence>
<dbReference type="GO" id="GO:0000731">
    <property type="term" value="P:DNA synthesis involved in DNA repair"/>
    <property type="evidence" value="ECO:0007669"/>
    <property type="project" value="TreeGrafter"/>
</dbReference>
<keyword evidence="6" id="KW-0175">Coiled coil</keyword>
<dbReference type="InterPro" id="IPR003593">
    <property type="entry name" value="AAA+_ATPase"/>
</dbReference>
<organism evidence="8 9">
    <name type="scientific">Cyanobium usitatum str. Tous</name>
    <dbReference type="NCBI Taxonomy" id="2116684"/>
    <lineage>
        <taxon>Bacteria</taxon>
        <taxon>Bacillati</taxon>
        <taxon>Cyanobacteriota</taxon>
        <taxon>Cyanophyceae</taxon>
        <taxon>Synechococcales</taxon>
        <taxon>Prochlorococcaceae</taxon>
        <taxon>Cyanobium</taxon>
    </lineage>
</organism>
<evidence type="ECO:0000256" key="3">
    <source>
        <dbReference type="ARBA" id="ARBA00022705"/>
    </source>
</evidence>
<proteinExistence type="inferred from homology"/>
<dbReference type="InterPro" id="IPR008921">
    <property type="entry name" value="DNA_pol3_clamp-load_cplx_C"/>
</dbReference>
<dbReference type="GO" id="GO:0003677">
    <property type="term" value="F:DNA binding"/>
    <property type="evidence" value="ECO:0007669"/>
    <property type="project" value="InterPro"/>
</dbReference>
<dbReference type="InterPro" id="IPR003959">
    <property type="entry name" value="ATPase_AAA_core"/>
</dbReference>
<dbReference type="Gene3D" id="1.10.3710.10">
    <property type="entry name" value="DNA polymerase III clamp loader subunits, C-terminal domain"/>
    <property type="match status" value="1"/>
</dbReference>
<keyword evidence="9" id="KW-1185">Reference proteome</keyword>
<dbReference type="SMART" id="SM00382">
    <property type="entry name" value="AAA"/>
    <property type="match status" value="1"/>
</dbReference>
<protein>
    <submittedName>
        <fullName evidence="8">Recombination protein RarA</fullName>
    </submittedName>
</protein>
<dbReference type="SUPFAM" id="SSF48019">
    <property type="entry name" value="post-AAA+ oligomerization domain-like"/>
    <property type="match status" value="1"/>
</dbReference>
<evidence type="ECO:0000256" key="5">
    <source>
        <dbReference type="ARBA" id="ARBA00022840"/>
    </source>
</evidence>
<comment type="caution">
    <text evidence="8">The sequence shown here is derived from an EMBL/GenBank/DDBJ whole genome shotgun (WGS) entry which is preliminary data.</text>
</comment>
<dbReference type="CDD" id="cd00009">
    <property type="entry name" value="AAA"/>
    <property type="match status" value="1"/>
</dbReference>
<dbReference type="InterPro" id="IPR027417">
    <property type="entry name" value="P-loop_NTPase"/>
</dbReference>
<dbReference type="Gene3D" id="1.10.8.60">
    <property type="match status" value="1"/>
</dbReference>
<dbReference type="RefSeq" id="WP_106632625.1">
    <property type="nucleotide sequence ID" value="NZ_PXXO01000011.1"/>
</dbReference>
<dbReference type="NCBIfam" id="NF009883">
    <property type="entry name" value="PRK13341.1-4"/>
    <property type="match status" value="1"/>
</dbReference>
<dbReference type="InterPro" id="IPR021886">
    <property type="entry name" value="MgsA_C"/>
</dbReference>
<comment type="similarity">
    <text evidence="2">Belongs to the AAA ATPase family. RarA/MGS1/WRNIP1 subfamily.</text>
</comment>
<feature type="domain" description="AAA+ ATPase" evidence="7">
    <location>
        <begin position="62"/>
        <end position="183"/>
    </location>
</feature>
<gene>
    <name evidence="8" type="ORF">C7K55_09875</name>
</gene>
<dbReference type="Gene3D" id="3.40.50.300">
    <property type="entry name" value="P-loop containing nucleotide triphosphate hydrolases"/>
    <property type="match status" value="1"/>
</dbReference>
<dbReference type="Pfam" id="PF12002">
    <property type="entry name" value="MgsA_C"/>
    <property type="match status" value="1"/>
</dbReference>
<feature type="coiled-coil region" evidence="6">
    <location>
        <begin position="94"/>
        <end position="121"/>
    </location>
</feature>
<dbReference type="Gene3D" id="1.20.272.10">
    <property type="match status" value="1"/>
</dbReference>
<name>A0A2P7MTN9_9CYAN</name>
<dbReference type="Pfam" id="PF16193">
    <property type="entry name" value="AAA_assoc_2"/>
    <property type="match status" value="1"/>
</dbReference>
<dbReference type="GO" id="GO:0016887">
    <property type="term" value="F:ATP hydrolysis activity"/>
    <property type="evidence" value="ECO:0007669"/>
    <property type="project" value="InterPro"/>
</dbReference>
<dbReference type="Pfam" id="PF00004">
    <property type="entry name" value="AAA"/>
    <property type="match status" value="1"/>
</dbReference>
<dbReference type="GO" id="GO:0008047">
    <property type="term" value="F:enzyme activator activity"/>
    <property type="evidence" value="ECO:0007669"/>
    <property type="project" value="TreeGrafter"/>
</dbReference>
<dbReference type="InterPro" id="IPR051314">
    <property type="entry name" value="AAA_ATPase_RarA/MGS1/WRNIP1"/>
</dbReference>
<accession>A0A2P7MTN9</accession>
<keyword evidence="4" id="KW-0547">Nucleotide-binding</keyword>
<evidence type="ECO:0000256" key="1">
    <source>
        <dbReference type="ARBA" id="ARBA00002393"/>
    </source>
</evidence>
<evidence type="ECO:0000256" key="2">
    <source>
        <dbReference type="ARBA" id="ARBA00008959"/>
    </source>
</evidence>
<dbReference type="GO" id="GO:0017116">
    <property type="term" value="F:single-stranded DNA helicase activity"/>
    <property type="evidence" value="ECO:0007669"/>
    <property type="project" value="TreeGrafter"/>
</dbReference>
<dbReference type="Proteomes" id="UP000243002">
    <property type="component" value="Unassembled WGS sequence"/>
</dbReference>
<keyword evidence="5" id="KW-0067">ATP-binding</keyword>
<dbReference type="GO" id="GO:0005524">
    <property type="term" value="F:ATP binding"/>
    <property type="evidence" value="ECO:0007669"/>
    <property type="project" value="UniProtKB-KW"/>
</dbReference>
<evidence type="ECO:0000313" key="9">
    <source>
        <dbReference type="Proteomes" id="UP000243002"/>
    </source>
</evidence>
<dbReference type="AlphaFoldDB" id="A0A2P7MTN9"/>
<reference evidence="8 9" key="1">
    <citation type="journal article" date="2018" name="Environ. Microbiol.">
        <title>Ecological and genomic features of two widespread freshwater picocyanobacteria.</title>
        <authorList>
            <person name="Cabello-Yeves P.J."/>
            <person name="Picazo A."/>
            <person name="Camacho A."/>
            <person name="Callieri C."/>
            <person name="Rosselli R."/>
            <person name="Roda-Garcia J.J."/>
            <person name="Coutinho F.H."/>
            <person name="Rodriguez-Valera F."/>
        </authorList>
    </citation>
    <scope>NUCLEOTIDE SEQUENCE [LARGE SCALE GENOMIC DNA]</scope>
    <source>
        <strain evidence="8 9">Tous</strain>
    </source>
</reference>
<dbReference type="NCBIfam" id="NF009881">
    <property type="entry name" value="PRK13341.1-2"/>
    <property type="match status" value="1"/>
</dbReference>
<dbReference type="GO" id="GO:0006261">
    <property type="term" value="P:DNA-templated DNA replication"/>
    <property type="evidence" value="ECO:0007669"/>
    <property type="project" value="TreeGrafter"/>
</dbReference>
<dbReference type="FunFam" id="3.40.50.300:FF:000137">
    <property type="entry name" value="Replication-associated recombination protein A"/>
    <property type="match status" value="1"/>
</dbReference>
<keyword evidence="3" id="KW-0235">DNA replication</keyword>
<dbReference type="FunFam" id="1.20.272.10:FF:000001">
    <property type="entry name" value="Putative AAA family ATPase"/>
    <property type="match status" value="1"/>
</dbReference>
<dbReference type="CDD" id="cd18139">
    <property type="entry name" value="HLD_clamp_RarA"/>
    <property type="match status" value="1"/>
</dbReference>
<evidence type="ECO:0000256" key="6">
    <source>
        <dbReference type="SAM" id="Coils"/>
    </source>
</evidence>
<dbReference type="PANTHER" id="PTHR13779:SF7">
    <property type="entry name" value="ATPASE WRNIP1"/>
    <property type="match status" value="1"/>
</dbReference>
<evidence type="ECO:0000313" key="8">
    <source>
        <dbReference type="EMBL" id="PSJ04593.1"/>
    </source>
</evidence>